<feature type="domain" description="Peptidoglycan binding-like" evidence="2">
    <location>
        <begin position="119"/>
        <end position="177"/>
    </location>
</feature>
<evidence type="ECO:0000313" key="4">
    <source>
        <dbReference type="Proteomes" id="UP000268094"/>
    </source>
</evidence>
<dbReference type="SUPFAM" id="SSF47090">
    <property type="entry name" value="PGBD-like"/>
    <property type="match status" value="1"/>
</dbReference>
<dbReference type="InterPro" id="IPR036366">
    <property type="entry name" value="PGBDSf"/>
</dbReference>
<dbReference type="Gene3D" id="3.90.70.10">
    <property type="entry name" value="Cysteine proteinases"/>
    <property type="match status" value="1"/>
</dbReference>
<dbReference type="Gene3D" id="1.10.101.10">
    <property type="entry name" value="PGBD-like superfamily/PGBD"/>
    <property type="match status" value="1"/>
</dbReference>
<comment type="caution">
    <text evidence="3">The sequence shown here is derived from an EMBL/GenBank/DDBJ whole genome shotgun (WGS) entry which is preliminary data.</text>
</comment>
<organism evidence="3 4">
    <name type="scientific">Corallococcus terminator</name>
    <dbReference type="NCBI Taxonomy" id="2316733"/>
    <lineage>
        <taxon>Bacteria</taxon>
        <taxon>Pseudomonadati</taxon>
        <taxon>Myxococcota</taxon>
        <taxon>Myxococcia</taxon>
        <taxon>Myxococcales</taxon>
        <taxon>Cystobacterineae</taxon>
        <taxon>Myxococcaceae</taxon>
        <taxon>Corallococcus</taxon>
    </lineage>
</organism>
<dbReference type="EMBL" id="RAVZ01000185">
    <property type="protein sequence ID" value="RKG83047.1"/>
    <property type="molecule type" value="Genomic_DNA"/>
</dbReference>
<dbReference type="InterPro" id="IPR002477">
    <property type="entry name" value="Peptidoglycan-bd-like"/>
</dbReference>
<gene>
    <name evidence="3" type="ORF">D7V88_24490</name>
</gene>
<dbReference type="Proteomes" id="UP000268094">
    <property type="component" value="Unassembled WGS sequence"/>
</dbReference>
<reference evidence="4" key="1">
    <citation type="submission" date="2018-09" db="EMBL/GenBank/DDBJ databases">
        <authorList>
            <person name="Livingstone P.G."/>
            <person name="Whitworth D.E."/>
        </authorList>
    </citation>
    <scope>NUCLEOTIDE SEQUENCE [LARGE SCALE GENOMIC DNA]</scope>
    <source>
        <strain evidence="4">CA054A</strain>
    </source>
</reference>
<dbReference type="AlphaFoldDB" id="A0A3A8IHY6"/>
<evidence type="ECO:0000256" key="1">
    <source>
        <dbReference type="SAM" id="MobiDB-lite"/>
    </source>
</evidence>
<feature type="region of interest" description="Disordered" evidence="1">
    <location>
        <begin position="33"/>
        <end position="52"/>
    </location>
</feature>
<name>A0A3A8IHY6_9BACT</name>
<sequence>MMLYGPWGLMRGKFMSRIGSNPFTLFTPPSNTVGTRSAPTQYPPGTQIGPQPRPNVVRDTFESVVNGDAMRRLQGLAKLMDVAAKGPFAAREPHGGPPPLTQAEGVGDVVFGQKDKAEGGPVTRLQKFLEGTGHLVMGNAPYGNFGGMTQAALKAYQVDEGISPADGKMSPATLEAMQRPQHPKTDATMDVLAEAYAPQLGRPMGPLEPGRDGARVQEFERGSITRMPDGEVRVKDLSGKDLVPPTPPSTVTTLEEAKAFHVAQWGEKGATDYNDGSEYYGGNDCGPASVVIAATAVGVMEHPDAAGAGEAIDGVRDSIFGTSNESVTMKIDKVAKGVTEAGAVATVFGIADVTAESLDGALTRGHPVILGGNPFGDDALHQAWGPAAAAAGNYLEDGNFGGHWVTVTGKTAEGNYIVNDPLCPRGPIEVTPEQMAEYLDGNLGMIEVSPKPVPVP</sequence>
<evidence type="ECO:0000313" key="3">
    <source>
        <dbReference type="EMBL" id="RKG83047.1"/>
    </source>
</evidence>
<evidence type="ECO:0000259" key="2">
    <source>
        <dbReference type="Pfam" id="PF01471"/>
    </source>
</evidence>
<dbReference type="Pfam" id="PF01471">
    <property type="entry name" value="PG_binding_1"/>
    <property type="match status" value="1"/>
</dbReference>
<protein>
    <recommendedName>
        <fullName evidence="2">Peptidoglycan binding-like domain-containing protein</fullName>
    </recommendedName>
</protein>
<accession>A0A3A8IHY6</accession>
<dbReference type="InterPro" id="IPR036365">
    <property type="entry name" value="PGBD-like_sf"/>
</dbReference>
<keyword evidence="4" id="KW-1185">Reference proteome</keyword>
<proteinExistence type="predicted"/>
<feature type="compositionally biased region" description="Polar residues" evidence="1">
    <location>
        <begin position="33"/>
        <end position="44"/>
    </location>
</feature>